<keyword evidence="11 18" id="KW-0443">Lipid metabolism</keyword>
<sequence>METAKQNTLGGSFSLCGKGLHTGLSLTVTFNPAPENTGYKIERIDLEGQPVIEAIAENVTDTQRGTVLQKGDVKVSTVEHGLSALYAMGIDNCLIQVNGPEFPILDGSAIRYVEKIKEVGIAHQTTPKDYYIIRKKIEIKDEKSGSCITILPDQDFSITAMCSFQSKFISSQFATLDNIANYAEEIAPARTFVFVRDIVPLLEANLIKGGDLDNAIVIYERKVEQAQLDKLADFLKLPRMDANKIGYVQHKPLMWDNECTRHKLLDIIGDMALIGKPIKGRIIATRPGHTINNKFARLMRKEIRKHEVQAPIYDPNEEPLMDNVRIKQMLPHRYPMQLVDKVISMGATSIVGVKNASANELFFQGHFPEEPVMPGVLQIEAMAQCGGLLVLSQVEEPEKWSTYFLRIDDVKFRRKVVPGDTLLFSVELLQPIRHSISSMKGYAFVGDNVVSEATFTAQVIKNK</sequence>
<evidence type="ECO:0000256" key="5">
    <source>
        <dbReference type="ARBA" id="ARBA00022490"/>
    </source>
</evidence>
<dbReference type="Gene3D" id="3.30.1700.10">
    <property type="entry name" value="lpxc deacetylase, domain 2"/>
    <property type="match status" value="1"/>
</dbReference>
<feature type="binding site" evidence="18">
    <location>
        <position position="80"/>
    </location>
    <ligand>
        <name>Zn(2+)</name>
        <dbReference type="ChEBI" id="CHEBI:29105"/>
    </ligand>
</feature>
<dbReference type="EMBL" id="QENY01000007">
    <property type="protein sequence ID" value="PVX55135.1"/>
    <property type="molecule type" value="Genomic_DNA"/>
</dbReference>
<dbReference type="GO" id="GO:0016829">
    <property type="term" value="F:lyase activity"/>
    <property type="evidence" value="ECO:0007669"/>
    <property type="project" value="UniProtKB-KW"/>
</dbReference>
<evidence type="ECO:0000256" key="2">
    <source>
        <dbReference type="ARBA" id="ARBA00002923"/>
    </source>
</evidence>
<dbReference type="UniPathway" id="UPA00359">
    <property type="reaction ID" value="UER00478"/>
</dbReference>
<dbReference type="InterPro" id="IPR029069">
    <property type="entry name" value="HotDog_dom_sf"/>
</dbReference>
<evidence type="ECO:0000256" key="17">
    <source>
        <dbReference type="ARBA" id="ARBA00061355"/>
    </source>
</evidence>
<dbReference type="Pfam" id="PF07977">
    <property type="entry name" value="FabA"/>
    <property type="match status" value="1"/>
</dbReference>
<evidence type="ECO:0000313" key="20">
    <source>
        <dbReference type="Proteomes" id="UP000245870"/>
    </source>
</evidence>
<accession>A0A2U0UBV0</accession>
<dbReference type="HAMAP" id="MF_00388">
    <property type="entry name" value="LpxC"/>
    <property type="match status" value="1"/>
</dbReference>
<comment type="caution">
    <text evidence="19">The sequence shown here is derived from an EMBL/GenBank/DDBJ whole genome shotgun (WGS) entry which is preliminary data.</text>
</comment>
<dbReference type="SUPFAM" id="SSF54211">
    <property type="entry name" value="Ribosomal protein S5 domain 2-like"/>
    <property type="match status" value="2"/>
</dbReference>
<dbReference type="InterPro" id="IPR004463">
    <property type="entry name" value="UDP-acyl_GlcNac_deAcase"/>
</dbReference>
<dbReference type="InterPro" id="IPR015870">
    <property type="entry name" value="UDP-acyl_N-AcGlcN_deAcase_N"/>
</dbReference>
<comment type="function">
    <text evidence="15">Involved in unsaturated fatty acids biosynthesis. Catalyzes the dehydration of short chain beta-hydroxyacyl-ACPs and long chain saturated and unsaturated beta-hydroxyacyl-ACPs.</text>
</comment>
<evidence type="ECO:0000256" key="9">
    <source>
        <dbReference type="ARBA" id="ARBA00022801"/>
    </source>
</evidence>
<dbReference type="GO" id="GO:0016020">
    <property type="term" value="C:membrane"/>
    <property type="evidence" value="ECO:0007669"/>
    <property type="project" value="GOC"/>
</dbReference>
<keyword evidence="6 18" id="KW-0444">Lipid biosynthesis</keyword>
<comment type="function">
    <text evidence="2 18">Catalyzes the hydrolysis of UDP-3-O-myristoyl-N-acetylglucosamine to form UDP-3-O-myristoylglucosamine and acetate, the committed step in lipid A biosynthesis.</text>
</comment>
<evidence type="ECO:0000256" key="8">
    <source>
        <dbReference type="ARBA" id="ARBA00022723"/>
    </source>
</evidence>
<keyword evidence="10 18" id="KW-0862">Zinc</keyword>
<evidence type="ECO:0000256" key="18">
    <source>
        <dbReference type="HAMAP-Rule" id="MF_00388"/>
    </source>
</evidence>
<comment type="subcellular location">
    <subcellularLocation>
        <location evidence="3">Cytoplasm</location>
    </subcellularLocation>
</comment>
<dbReference type="NCBIfam" id="NF000582">
    <property type="entry name" value="PRK00006.1"/>
    <property type="match status" value="1"/>
</dbReference>
<evidence type="ECO:0000256" key="4">
    <source>
        <dbReference type="ARBA" id="ARBA00005002"/>
    </source>
</evidence>
<evidence type="ECO:0000256" key="15">
    <source>
        <dbReference type="ARBA" id="ARBA00025049"/>
    </source>
</evidence>
<dbReference type="InterPro" id="IPR013114">
    <property type="entry name" value="FabA_FabZ"/>
</dbReference>
<evidence type="ECO:0000256" key="1">
    <source>
        <dbReference type="ARBA" id="ARBA00001947"/>
    </source>
</evidence>
<gene>
    <name evidence="18" type="primary">lpxC</name>
    <name evidence="19" type="ORF">C7379_107114</name>
</gene>
<keyword evidence="13" id="KW-0511">Multifunctional enzyme</keyword>
<reference evidence="19 20" key="1">
    <citation type="submission" date="2018-05" db="EMBL/GenBank/DDBJ databases">
        <title>Genomic Encyclopedia of Type Strains, Phase IV (KMG-IV): sequencing the most valuable type-strain genomes for metagenomic binning, comparative biology and taxonomic classification.</title>
        <authorList>
            <person name="Goeker M."/>
        </authorList>
    </citation>
    <scope>NUCLEOTIDE SEQUENCE [LARGE SCALE GENOMIC DNA]</scope>
    <source>
        <strain evidence="19 20">DSM 100333</strain>
    </source>
</reference>
<dbReference type="CDD" id="cd01288">
    <property type="entry name" value="FabZ"/>
    <property type="match status" value="1"/>
</dbReference>
<dbReference type="GO" id="GO:0005737">
    <property type="term" value="C:cytoplasm"/>
    <property type="evidence" value="ECO:0007669"/>
    <property type="project" value="UniProtKB-SubCell"/>
</dbReference>
<keyword evidence="7 18" id="KW-0441">Lipid A biosynthesis</keyword>
<dbReference type="GO" id="GO:0103117">
    <property type="term" value="F:UDP-3-O-acyl-N-acetylglucosamine deacetylase activity"/>
    <property type="evidence" value="ECO:0007669"/>
    <property type="project" value="UniProtKB-UniRule"/>
</dbReference>
<dbReference type="PANTHER" id="PTHR33694">
    <property type="entry name" value="UDP-3-O-ACYL-N-ACETYLGLUCOSAMINE DEACETYLASE 1, MITOCHONDRIAL-RELATED"/>
    <property type="match status" value="1"/>
</dbReference>
<dbReference type="Gene3D" id="3.30.230.20">
    <property type="entry name" value="lpxc deacetylase, domain 1"/>
    <property type="match status" value="1"/>
</dbReference>
<evidence type="ECO:0000256" key="3">
    <source>
        <dbReference type="ARBA" id="ARBA00004496"/>
    </source>
</evidence>
<comment type="catalytic activity">
    <reaction evidence="14 18">
        <text>a UDP-3-O-[(3R)-3-hydroxyacyl]-N-acetyl-alpha-D-glucosamine + H2O = a UDP-3-O-[(3R)-3-hydroxyacyl]-alpha-D-glucosamine + acetate</text>
        <dbReference type="Rhea" id="RHEA:67816"/>
        <dbReference type="ChEBI" id="CHEBI:15377"/>
        <dbReference type="ChEBI" id="CHEBI:30089"/>
        <dbReference type="ChEBI" id="CHEBI:137740"/>
        <dbReference type="ChEBI" id="CHEBI:173225"/>
        <dbReference type="EC" id="3.5.1.108"/>
    </reaction>
</comment>
<keyword evidence="5" id="KW-0963">Cytoplasm</keyword>
<dbReference type="InterPro" id="IPR011334">
    <property type="entry name" value="UDP-acyl_GlcNac_deAcase_C"/>
</dbReference>
<proteinExistence type="inferred from homology"/>
<evidence type="ECO:0000256" key="13">
    <source>
        <dbReference type="ARBA" id="ARBA00023268"/>
    </source>
</evidence>
<keyword evidence="20" id="KW-1185">Reference proteome</keyword>
<comment type="pathway">
    <text evidence="4 18">Glycolipid biosynthesis; lipid IV(A) biosynthesis; lipid IV(A) from (3R)-3-hydroxytetradecanoyl-[acyl-carrier-protein] and UDP-N-acetyl-alpha-D-glucosamine: step 2/6.</text>
</comment>
<feature type="binding site" evidence="18">
    <location>
        <position position="266"/>
    </location>
    <ligand>
        <name>Zn(2+)</name>
        <dbReference type="ChEBI" id="CHEBI:29105"/>
    </ligand>
</feature>
<dbReference type="Pfam" id="PF03331">
    <property type="entry name" value="LpxC"/>
    <property type="match status" value="2"/>
</dbReference>
<protein>
    <recommendedName>
        <fullName evidence="18">UDP-3-O-acyl-N-acetylglucosamine deacetylase</fullName>
        <shortName evidence="18">UDP-3-O-acyl-GlcNAc deacetylase</shortName>
        <ecNumber evidence="18">3.5.1.108</ecNumber>
    </recommendedName>
    <alternativeName>
        <fullName evidence="18">UDP-3-O-[R-3-hydroxymyristoyl]-N-acetylglucosamine deacetylase</fullName>
    </alternativeName>
</protein>
<dbReference type="OrthoDB" id="9772788at2"/>
<dbReference type="RefSeq" id="WP_116616317.1">
    <property type="nucleotide sequence ID" value="NZ_CALDWB010000020.1"/>
</dbReference>
<evidence type="ECO:0000256" key="11">
    <source>
        <dbReference type="ARBA" id="ARBA00023098"/>
    </source>
</evidence>
<dbReference type="Gene3D" id="3.10.129.10">
    <property type="entry name" value="Hotdog Thioesterase"/>
    <property type="match status" value="1"/>
</dbReference>
<comment type="similarity">
    <text evidence="17">In the C-terminal section; belongs to the thioester dehydratase family.</text>
</comment>
<dbReference type="EC" id="3.5.1.108" evidence="18"/>
<dbReference type="AlphaFoldDB" id="A0A2U0UBV0"/>
<dbReference type="PANTHER" id="PTHR33694:SF1">
    <property type="entry name" value="UDP-3-O-ACYL-N-ACETYLGLUCOSAMINE DEACETYLASE 1, MITOCHONDRIAL-RELATED"/>
    <property type="match status" value="1"/>
</dbReference>
<dbReference type="NCBIfam" id="NF009667">
    <property type="entry name" value="PRK13188.1"/>
    <property type="match status" value="1"/>
</dbReference>
<feature type="active site" description="Proton donor" evidence="18">
    <location>
        <position position="289"/>
    </location>
</feature>
<dbReference type="SUPFAM" id="SSF54637">
    <property type="entry name" value="Thioesterase/thiol ester dehydrase-isomerase"/>
    <property type="match status" value="1"/>
</dbReference>
<evidence type="ECO:0000256" key="14">
    <source>
        <dbReference type="ARBA" id="ARBA00024535"/>
    </source>
</evidence>
<organism evidence="19 20">
    <name type="scientific">Hallella colorans</name>
    <dbReference type="NCBI Taxonomy" id="1703337"/>
    <lineage>
        <taxon>Bacteria</taxon>
        <taxon>Pseudomonadati</taxon>
        <taxon>Bacteroidota</taxon>
        <taxon>Bacteroidia</taxon>
        <taxon>Bacteroidales</taxon>
        <taxon>Prevotellaceae</taxon>
        <taxon>Hallella</taxon>
    </lineage>
</organism>
<dbReference type="FunFam" id="3.10.129.10:FF:000001">
    <property type="entry name" value="3-hydroxyacyl-[acyl-carrier-protein] dehydratase FabZ"/>
    <property type="match status" value="1"/>
</dbReference>
<evidence type="ECO:0000256" key="6">
    <source>
        <dbReference type="ARBA" id="ARBA00022516"/>
    </source>
</evidence>
<keyword evidence="8 18" id="KW-0479">Metal-binding</keyword>
<evidence type="ECO:0000313" key="19">
    <source>
        <dbReference type="EMBL" id="PVX55135.1"/>
    </source>
</evidence>
<evidence type="ECO:0000256" key="7">
    <source>
        <dbReference type="ARBA" id="ARBA00022556"/>
    </source>
</evidence>
<evidence type="ECO:0000256" key="12">
    <source>
        <dbReference type="ARBA" id="ARBA00023239"/>
    </source>
</evidence>
<dbReference type="Proteomes" id="UP000245870">
    <property type="component" value="Unassembled WGS sequence"/>
</dbReference>
<keyword evidence="12" id="KW-0456">Lyase</keyword>
<evidence type="ECO:0000256" key="16">
    <source>
        <dbReference type="ARBA" id="ARBA00061221"/>
    </source>
</evidence>
<comment type="similarity">
    <text evidence="18">Belongs to the LpxC family.</text>
</comment>
<dbReference type="InterPro" id="IPR020568">
    <property type="entry name" value="Ribosomal_Su5_D2-typ_SF"/>
</dbReference>
<name>A0A2U0UBV0_9BACT</name>
<evidence type="ECO:0000256" key="10">
    <source>
        <dbReference type="ARBA" id="ARBA00022833"/>
    </source>
</evidence>
<dbReference type="GO" id="GO:0009245">
    <property type="term" value="P:lipid A biosynthetic process"/>
    <property type="evidence" value="ECO:0007669"/>
    <property type="project" value="UniProtKB-UniRule"/>
</dbReference>
<feature type="binding site" evidence="18">
    <location>
        <position position="262"/>
    </location>
    <ligand>
        <name>Zn(2+)</name>
        <dbReference type="ChEBI" id="CHEBI:29105"/>
    </ligand>
</feature>
<comment type="similarity">
    <text evidence="16">In the N-terminal section; belongs to the LpxC family.</text>
</comment>
<comment type="cofactor">
    <cofactor evidence="1 18">
        <name>Zn(2+)</name>
        <dbReference type="ChEBI" id="CHEBI:29105"/>
    </cofactor>
</comment>
<dbReference type="GO" id="GO:0046872">
    <property type="term" value="F:metal ion binding"/>
    <property type="evidence" value="ECO:0007669"/>
    <property type="project" value="UniProtKB-KW"/>
</dbReference>
<keyword evidence="9 18" id="KW-0378">Hydrolase</keyword>